<feature type="transmembrane region" description="Helical" evidence="1">
    <location>
        <begin position="61"/>
        <end position="81"/>
    </location>
</feature>
<gene>
    <name evidence="2" type="ORF">WMSIL1_LOCUS1690</name>
    <name evidence="3" type="ORF">WMSIL1_LOCUS1992</name>
    <name evidence="4" type="ORF">WMSIL1_LOCUS9353</name>
    <name evidence="5" type="ORF">WMSIL1_LOCUS9803</name>
</gene>
<reference evidence="3 6" key="1">
    <citation type="submission" date="2019-07" db="EMBL/GenBank/DDBJ databases">
        <authorList>
            <person name="Jastrzebski P J."/>
            <person name="Paukszto L."/>
            <person name="Jastrzebski P J."/>
        </authorList>
    </citation>
    <scope>NUCLEOTIDE SEQUENCE [LARGE SCALE GENOMIC DNA]</scope>
    <source>
        <strain evidence="3 6">WMS-il1</strain>
    </source>
</reference>
<feature type="transmembrane region" description="Helical" evidence="1">
    <location>
        <begin position="30"/>
        <end position="49"/>
    </location>
</feature>
<dbReference type="EMBL" id="CABIJS010000039">
    <property type="protein sequence ID" value="VUZ40671.1"/>
    <property type="molecule type" value="Genomic_DNA"/>
</dbReference>
<dbReference type="EMBL" id="CABIJS010000412">
    <property type="protein sequence ID" value="VUZ51018.1"/>
    <property type="molecule type" value="Genomic_DNA"/>
</dbReference>
<dbReference type="Proteomes" id="UP000321570">
    <property type="component" value="Unassembled WGS sequence"/>
</dbReference>
<keyword evidence="1" id="KW-0472">Membrane</keyword>
<evidence type="ECO:0000256" key="1">
    <source>
        <dbReference type="SAM" id="Phobius"/>
    </source>
</evidence>
<sequence length="107" mass="11776">MESRSKSDSSSDTQNGRPKNKFLSFLINNWFILATITGVGIGFGIAFVIRATHPSDTALTWIGRSTAFSISFLTSPLPYYLSITLLCCSTERRSSSAALIYPPTKYL</sequence>
<organism evidence="3 6">
    <name type="scientific">Hymenolepis diminuta</name>
    <name type="common">Rat tapeworm</name>
    <dbReference type="NCBI Taxonomy" id="6216"/>
    <lineage>
        <taxon>Eukaryota</taxon>
        <taxon>Metazoa</taxon>
        <taxon>Spiralia</taxon>
        <taxon>Lophotrochozoa</taxon>
        <taxon>Platyhelminthes</taxon>
        <taxon>Cestoda</taxon>
        <taxon>Eucestoda</taxon>
        <taxon>Cyclophyllidea</taxon>
        <taxon>Hymenolepididae</taxon>
        <taxon>Hymenolepis</taxon>
    </lineage>
</organism>
<keyword evidence="6" id="KW-1185">Reference proteome</keyword>
<keyword evidence="1" id="KW-0812">Transmembrane</keyword>
<dbReference type="EMBL" id="CABIJS010000045">
    <property type="protein sequence ID" value="VUZ41088.1"/>
    <property type="molecule type" value="Genomic_DNA"/>
</dbReference>
<evidence type="ECO:0000313" key="2">
    <source>
        <dbReference type="EMBL" id="VUZ40671.1"/>
    </source>
</evidence>
<keyword evidence="1" id="KW-1133">Transmembrane helix</keyword>
<name>A0A564Y2S2_HYMDI</name>
<accession>A0A564Y2S2</accession>
<dbReference type="EMBL" id="CABIJS010000375">
    <property type="protein sequence ID" value="VUZ50454.1"/>
    <property type="molecule type" value="Genomic_DNA"/>
</dbReference>
<evidence type="ECO:0000313" key="4">
    <source>
        <dbReference type="EMBL" id="VUZ50454.1"/>
    </source>
</evidence>
<proteinExistence type="predicted"/>
<evidence type="ECO:0000313" key="5">
    <source>
        <dbReference type="EMBL" id="VUZ51018.1"/>
    </source>
</evidence>
<dbReference type="AlphaFoldDB" id="A0A564Y2S2"/>
<evidence type="ECO:0000313" key="3">
    <source>
        <dbReference type="EMBL" id="VUZ41088.1"/>
    </source>
</evidence>
<evidence type="ECO:0000313" key="6">
    <source>
        <dbReference type="Proteomes" id="UP000321570"/>
    </source>
</evidence>
<protein>
    <submittedName>
        <fullName evidence="3">Uncharacterized protein</fullName>
    </submittedName>
</protein>